<dbReference type="GO" id="GO:0005975">
    <property type="term" value="P:carbohydrate metabolic process"/>
    <property type="evidence" value="ECO:0007669"/>
    <property type="project" value="InterPro"/>
</dbReference>
<dbReference type="InterPro" id="IPR013783">
    <property type="entry name" value="Ig-like_fold"/>
</dbReference>
<dbReference type="EMBL" id="CP062938">
    <property type="protein sequence ID" value="QOL32581.1"/>
    <property type="molecule type" value="Genomic_DNA"/>
</dbReference>
<proteinExistence type="predicted"/>
<dbReference type="InterPro" id="IPR035398">
    <property type="entry name" value="Bac_rhamnosid_C"/>
</dbReference>
<evidence type="ECO:0000259" key="4">
    <source>
        <dbReference type="Pfam" id="PF17389"/>
    </source>
</evidence>
<dbReference type="InterPro" id="IPR012341">
    <property type="entry name" value="6hp_glycosidase-like_sf"/>
</dbReference>
<dbReference type="SUPFAM" id="SSF48208">
    <property type="entry name" value="Six-hairpin glycosidases"/>
    <property type="match status" value="1"/>
</dbReference>
<reference evidence="6 8" key="1">
    <citation type="journal article" date="2017" name="BMC Genomics">
        <title>Comparative genomic and phylogenomic analyses of the Bifidobacteriaceae family.</title>
        <authorList>
            <person name="Lugli G.A."/>
            <person name="Milani C."/>
            <person name="Turroni F."/>
            <person name="Duranti S."/>
            <person name="Mancabelli L."/>
            <person name="Mangifesta M."/>
            <person name="Ferrario C."/>
            <person name="Modesto M."/>
            <person name="Mattarelli P."/>
            <person name="Jiri K."/>
            <person name="van Sinderen D."/>
            <person name="Ventura M."/>
        </authorList>
    </citation>
    <scope>NUCLEOTIDE SEQUENCE [LARGE SCALE GENOMIC DNA]</scope>
    <source>
        <strain evidence="6 8">DSM 100216</strain>
    </source>
</reference>
<organism evidence="6 8">
    <name type="scientific">Bifidobacterium eulemuris</name>
    <dbReference type="NCBI Taxonomy" id="1765219"/>
    <lineage>
        <taxon>Bacteria</taxon>
        <taxon>Bacillati</taxon>
        <taxon>Actinomycetota</taxon>
        <taxon>Actinomycetes</taxon>
        <taxon>Bifidobacteriales</taxon>
        <taxon>Bifidobacteriaceae</taxon>
        <taxon>Bifidobacterium</taxon>
    </lineage>
</organism>
<dbReference type="OrthoDB" id="9761045at2"/>
<feature type="domain" description="Alpha-L-rhamnosidase C-terminal" evidence="5">
    <location>
        <begin position="792"/>
        <end position="867"/>
    </location>
</feature>
<evidence type="ECO:0000313" key="7">
    <source>
        <dbReference type="EMBL" id="QOL32581.1"/>
    </source>
</evidence>
<dbReference type="Gene3D" id="2.60.40.10">
    <property type="entry name" value="Immunoglobulins"/>
    <property type="match status" value="1"/>
</dbReference>
<protein>
    <recommendedName>
        <fullName evidence="2">alpha-L-rhamnosidase</fullName>
        <ecNumber evidence="2">3.2.1.40</ecNumber>
    </recommendedName>
</protein>
<dbReference type="GO" id="GO:0030596">
    <property type="term" value="F:alpha-L-rhamnosidase activity"/>
    <property type="evidence" value="ECO:0007669"/>
    <property type="project" value="UniProtKB-EC"/>
</dbReference>
<dbReference type="Gene3D" id="2.60.420.10">
    <property type="entry name" value="Maltose phosphorylase, domain 3"/>
    <property type="match status" value="1"/>
</dbReference>
<dbReference type="Gene3D" id="1.50.10.10">
    <property type="match status" value="1"/>
</dbReference>
<dbReference type="InterPro" id="IPR016007">
    <property type="entry name" value="Alpha_rhamnosid"/>
</dbReference>
<evidence type="ECO:0000259" key="5">
    <source>
        <dbReference type="Pfam" id="PF17390"/>
    </source>
</evidence>
<comment type="catalytic activity">
    <reaction evidence="1">
        <text>Hydrolysis of terminal non-reducing alpha-L-rhamnose residues in alpha-L-rhamnosides.</text>
        <dbReference type="EC" id="3.2.1.40"/>
    </reaction>
</comment>
<dbReference type="EC" id="3.2.1.40" evidence="2"/>
<dbReference type="KEGG" id="beu:BE0216_09125"/>
<reference evidence="7 9" key="2">
    <citation type="submission" date="2020-10" db="EMBL/GenBank/DDBJ databases">
        <title>Genome sequencing of Bifidobacterium eulemuris_DSMZ_100216.</title>
        <authorList>
            <person name="Kim J."/>
        </authorList>
    </citation>
    <scope>NUCLEOTIDE SEQUENCE [LARGE SCALE GENOMIC DNA]</scope>
    <source>
        <strain evidence="7 9">DSM 100216</strain>
    </source>
</reference>
<dbReference type="RefSeq" id="WP_094637215.1">
    <property type="nucleotide sequence ID" value="NZ_CP062938.1"/>
</dbReference>
<dbReference type="Pfam" id="PF25788">
    <property type="entry name" value="Ig_Rha78A_N"/>
    <property type="match status" value="1"/>
</dbReference>
<dbReference type="AlphaFoldDB" id="A0A261G5K6"/>
<evidence type="ECO:0000256" key="2">
    <source>
        <dbReference type="ARBA" id="ARBA00012652"/>
    </source>
</evidence>
<dbReference type="EMBL" id="MWWZ01000009">
    <property type="protein sequence ID" value="OZG66485.1"/>
    <property type="molecule type" value="Genomic_DNA"/>
</dbReference>
<evidence type="ECO:0000313" key="8">
    <source>
        <dbReference type="Proteomes" id="UP000216057"/>
    </source>
</evidence>
<keyword evidence="9" id="KW-1185">Reference proteome</keyword>
<dbReference type="Proteomes" id="UP000593943">
    <property type="component" value="Chromosome"/>
</dbReference>
<dbReference type="PANTHER" id="PTHR33307">
    <property type="entry name" value="ALPHA-RHAMNOSIDASE (EUROFUNG)"/>
    <property type="match status" value="1"/>
</dbReference>
<dbReference type="InterPro" id="IPR035396">
    <property type="entry name" value="Bac_rhamnosid6H"/>
</dbReference>
<dbReference type="PANTHER" id="PTHR33307:SF6">
    <property type="entry name" value="ALPHA-RHAMNOSIDASE (EUROFUNG)-RELATED"/>
    <property type="match status" value="1"/>
</dbReference>
<feature type="domain" description="Alpha-L-rhamnosidase six-hairpin glycosidase" evidence="4">
    <location>
        <begin position="442"/>
        <end position="786"/>
    </location>
</feature>
<dbReference type="Pfam" id="PF17390">
    <property type="entry name" value="Bac_rhamnosid_C"/>
    <property type="match status" value="1"/>
</dbReference>
<dbReference type="Pfam" id="PF17389">
    <property type="entry name" value="Bac_rhamnosid6H"/>
    <property type="match status" value="1"/>
</dbReference>
<accession>A0A261G5K6</accession>
<keyword evidence="3" id="KW-0378">Hydrolase</keyword>
<gene>
    <name evidence="7" type="ORF">BE0216_09125</name>
    <name evidence="6" type="ORF">BEUL_1649</name>
</gene>
<dbReference type="Proteomes" id="UP000216057">
    <property type="component" value="Unassembled WGS sequence"/>
</dbReference>
<evidence type="ECO:0000313" key="6">
    <source>
        <dbReference type="EMBL" id="OZG66485.1"/>
    </source>
</evidence>
<evidence type="ECO:0000256" key="3">
    <source>
        <dbReference type="ARBA" id="ARBA00022801"/>
    </source>
</evidence>
<name>A0A261G5K6_9BIFI</name>
<sequence>MNAIDLMVDDRREPVDLEPGRPATLRWRPSADGDGATRRISACHVVVSLRPEAAEAGEGDVWDSGPRLTDGLDGVELEVDMSPSRRYWTAVRLRDDDGVWSDWSRAVTFGTGAGARWEPARPIWLDGRDDAGDAAEDNATGWAFLRGRFILPDKPIAWATLNATGASTAPSRQFVYRMWMNGAFVGCGPVFPTGDETRYDGYDVTGLLAAGENVIGVVAYAMADRRFAAQLDVCFEDSTMLHVGTGPDWRGYDGSLAYPTSPTIGTWAFDAPSEDLQTGLYPFGFADRGFDDAAWTPVAVKRPFARYEATPADPMGVRYVQAESLRPTESGGVVVDFGRGWMGGIRLLLDVAEPLGLTVRFGEQLEPDGTVRYHLSCFNTYEDRWSLMPRANGTPLETWGIRVFRYVELVPDRPMPDLLERLKGSADALRAAVLVQPMSGDGRFVSSDATLNRVWELCRHTIEAFNGNIYVDSWTRERAPYEADAWIQQRAHLALDDAPALGRLTVDHLIANRTWPTEWPFYLILAVHDAWMHTGSLDQARMRYEGLAALLPERYRDEASGLIVKDPGEPSVMDGDLVDWPQSERDGYVFGRVNTVVNAIASQAYADMADMAAALGRPRDAERWRHAAEGIRSALHRYCYDRTIGAYIDGLEDAPAGSYGSYAGSCGSCGSYDGSVKPLRHHSLHASAYVLAFAEPPSDRIAPLGAYLRSRGMACSVYTAAVYLDGLFRAGLGADAVTLLTGTEDMRTWAHMLDVGAGATMEAWDADLKPNTTYSHPWAASPASLLPHGLLGIRPIEPGYRRFAVMPQPGALAAAEAELPTRAGVIGASYRVFGHAPSGSDPRVEGIRIEVTVPPRTEATVVLPPIRAVAPGDGAHVDVDGVPTSVVTERGESRIAGVRCLPGSVVIRRMTAGKHVVIARMGVDASGSEGLRL</sequence>
<evidence type="ECO:0000256" key="1">
    <source>
        <dbReference type="ARBA" id="ARBA00001445"/>
    </source>
</evidence>
<dbReference type="InterPro" id="IPR008928">
    <property type="entry name" value="6-hairpin_glycosidase_sf"/>
</dbReference>
<evidence type="ECO:0000313" key="9">
    <source>
        <dbReference type="Proteomes" id="UP000593943"/>
    </source>
</evidence>
<dbReference type="Gene3D" id="2.60.120.260">
    <property type="entry name" value="Galactose-binding domain-like"/>
    <property type="match status" value="2"/>
</dbReference>